<keyword evidence="4" id="KW-1185">Reference proteome</keyword>
<protein>
    <submittedName>
        <fullName evidence="3">SDR family oxidoreductase</fullName>
    </submittedName>
</protein>
<accession>A0A939JVA9</accession>
<evidence type="ECO:0000256" key="2">
    <source>
        <dbReference type="ARBA" id="ARBA00023002"/>
    </source>
</evidence>
<dbReference type="Gene3D" id="3.40.50.720">
    <property type="entry name" value="NAD(P)-binding Rossmann-like Domain"/>
    <property type="match status" value="1"/>
</dbReference>
<dbReference type="InterPro" id="IPR036291">
    <property type="entry name" value="NAD(P)-bd_dom_sf"/>
</dbReference>
<organism evidence="3 4">
    <name type="scientific">Jiella flava</name>
    <dbReference type="NCBI Taxonomy" id="2816857"/>
    <lineage>
        <taxon>Bacteria</taxon>
        <taxon>Pseudomonadati</taxon>
        <taxon>Pseudomonadota</taxon>
        <taxon>Alphaproteobacteria</taxon>
        <taxon>Hyphomicrobiales</taxon>
        <taxon>Aurantimonadaceae</taxon>
        <taxon>Jiella</taxon>
    </lineage>
</organism>
<dbReference type="PANTHER" id="PTHR43639:SF1">
    <property type="entry name" value="SHORT-CHAIN DEHYDROGENASE_REDUCTASE FAMILY PROTEIN"/>
    <property type="match status" value="1"/>
</dbReference>
<dbReference type="InterPro" id="IPR020904">
    <property type="entry name" value="Sc_DH/Rdtase_CS"/>
</dbReference>
<dbReference type="PANTHER" id="PTHR43639">
    <property type="entry name" value="OXIDOREDUCTASE, SHORT-CHAIN DEHYDROGENASE/REDUCTASE FAMILY (AFU_ORTHOLOGUE AFUA_5G02870)"/>
    <property type="match status" value="1"/>
</dbReference>
<dbReference type="InterPro" id="IPR002347">
    <property type="entry name" value="SDR_fam"/>
</dbReference>
<keyword evidence="2" id="KW-0560">Oxidoreductase</keyword>
<dbReference type="CDD" id="cd05233">
    <property type="entry name" value="SDR_c"/>
    <property type="match status" value="1"/>
</dbReference>
<name>A0A939JVA9_9HYPH</name>
<dbReference type="SUPFAM" id="SSF51735">
    <property type="entry name" value="NAD(P)-binding Rossmann-fold domains"/>
    <property type="match status" value="1"/>
</dbReference>
<dbReference type="PROSITE" id="PS00061">
    <property type="entry name" value="ADH_SHORT"/>
    <property type="match status" value="1"/>
</dbReference>
<dbReference type="Proteomes" id="UP000664122">
    <property type="component" value="Unassembled WGS sequence"/>
</dbReference>
<proteinExistence type="inferred from homology"/>
<gene>
    <name evidence="3" type="ORF">J1C48_00730</name>
</gene>
<reference evidence="3" key="1">
    <citation type="submission" date="2021-03" db="EMBL/GenBank/DDBJ databases">
        <title>Whole genome sequence of Jiella sp. CQZ9-1.</title>
        <authorList>
            <person name="Tuo L."/>
        </authorList>
    </citation>
    <scope>NUCLEOTIDE SEQUENCE</scope>
    <source>
        <strain evidence="3">CQZ9-1</strain>
    </source>
</reference>
<dbReference type="PRINTS" id="PR00080">
    <property type="entry name" value="SDRFAMILY"/>
</dbReference>
<dbReference type="Pfam" id="PF13561">
    <property type="entry name" value="adh_short_C2"/>
    <property type="match status" value="1"/>
</dbReference>
<dbReference type="AlphaFoldDB" id="A0A939JVA9"/>
<evidence type="ECO:0000256" key="1">
    <source>
        <dbReference type="ARBA" id="ARBA00006484"/>
    </source>
</evidence>
<dbReference type="EMBL" id="JAFMPP010000001">
    <property type="protein sequence ID" value="MBO0661086.1"/>
    <property type="molecule type" value="Genomic_DNA"/>
</dbReference>
<dbReference type="FunFam" id="3.40.50.720:FF:000084">
    <property type="entry name" value="Short-chain dehydrogenase reductase"/>
    <property type="match status" value="1"/>
</dbReference>
<evidence type="ECO:0000313" key="4">
    <source>
        <dbReference type="Proteomes" id="UP000664122"/>
    </source>
</evidence>
<comment type="caution">
    <text evidence="3">The sequence shown here is derived from an EMBL/GenBank/DDBJ whole genome shotgun (WGS) entry which is preliminary data.</text>
</comment>
<evidence type="ECO:0000313" key="3">
    <source>
        <dbReference type="EMBL" id="MBO0661086.1"/>
    </source>
</evidence>
<sequence length="254" mass="27207">MPNFATYPSLSGRSVVVTGGASGIGAEMVRAFAAQGAKVGFLDFDAETATALSDTLTGQGAQVAFERCDLRDITATETALAALAERNGAATVLVNNAARDDRHGWESVTPDYYDERIATNLKHMFFAIKAVAPGMIAAGGGAIINMGSNSWWEAGGNMPVYTTAKAAVHGMTRSFARDLGPHRIRVNTVVPGWIMTERQKELWVTEAAIEKHRDRQCLKDLIAPVYVARMVLFLASDDAAMCTANNYMVEAGSI</sequence>
<dbReference type="PRINTS" id="PR00081">
    <property type="entry name" value="GDHRDH"/>
</dbReference>
<comment type="similarity">
    <text evidence="1">Belongs to the short-chain dehydrogenases/reductases (SDR) family.</text>
</comment>
<dbReference type="GO" id="GO:0016491">
    <property type="term" value="F:oxidoreductase activity"/>
    <property type="evidence" value="ECO:0007669"/>
    <property type="project" value="UniProtKB-KW"/>
</dbReference>
<dbReference type="RefSeq" id="WP_207255727.1">
    <property type="nucleotide sequence ID" value="NZ_JAFMPP010000001.1"/>
</dbReference>